<accession>A0A4Y2PD21</accession>
<gene>
    <name evidence="1" type="ORF">AVEN_39826_1</name>
</gene>
<organism evidence="1 2">
    <name type="scientific">Araneus ventricosus</name>
    <name type="common">Orbweaver spider</name>
    <name type="synonym">Epeira ventricosa</name>
    <dbReference type="NCBI Taxonomy" id="182803"/>
    <lineage>
        <taxon>Eukaryota</taxon>
        <taxon>Metazoa</taxon>
        <taxon>Ecdysozoa</taxon>
        <taxon>Arthropoda</taxon>
        <taxon>Chelicerata</taxon>
        <taxon>Arachnida</taxon>
        <taxon>Araneae</taxon>
        <taxon>Araneomorphae</taxon>
        <taxon>Entelegynae</taxon>
        <taxon>Araneoidea</taxon>
        <taxon>Araneidae</taxon>
        <taxon>Araneus</taxon>
    </lineage>
</organism>
<evidence type="ECO:0000313" key="1">
    <source>
        <dbReference type="EMBL" id="GBN49898.1"/>
    </source>
</evidence>
<reference evidence="1 2" key="1">
    <citation type="journal article" date="2019" name="Sci. Rep.">
        <title>Orb-weaving spider Araneus ventricosus genome elucidates the spidroin gene catalogue.</title>
        <authorList>
            <person name="Kono N."/>
            <person name="Nakamura H."/>
            <person name="Ohtoshi R."/>
            <person name="Moran D.A.P."/>
            <person name="Shinohara A."/>
            <person name="Yoshida Y."/>
            <person name="Fujiwara M."/>
            <person name="Mori M."/>
            <person name="Tomita M."/>
            <person name="Arakawa K."/>
        </authorList>
    </citation>
    <scope>NUCLEOTIDE SEQUENCE [LARGE SCALE GENOMIC DNA]</scope>
</reference>
<protein>
    <submittedName>
        <fullName evidence="1">Uncharacterized protein</fullName>
    </submittedName>
</protein>
<dbReference type="AlphaFoldDB" id="A0A4Y2PD21"/>
<comment type="caution">
    <text evidence="1">The sequence shown here is derived from an EMBL/GenBank/DDBJ whole genome shotgun (WGS) entry which is preliminary data.</text>
</comment>
<dbReference type="Proteomes" id="UP000499080">
    <property type="component" value="Unassembled WGS sequence"/>
</dbReference>
<dbReference type="EMBL" id="BGPR01011158">
    <property type="protein sequence ID" value="GBN49898.1"/>
    <property type="molecule type" value="Genomic_DNA"/>
</dbReference>
<keyword evidence="2" id="KW-1185">Reference proteome</keyword>
<proteinExistence type="predicted"/>
<name>A0A4Y2PD21_ARAVE</name>
<evidence type="ECO:0000313" key="2">
    <source>
        <dbReference type="Proteomes" id="UP000499080"/>
    </source>
</evidence>
<sequence length="204" mass="23048">MSALATTAFLPFQSYVCSQPLKLSNRSSHISALSHHSFLTVPVVYLIMKYQASYTGSSRMSALNHHSFLTVPVVCLLSPAFLYRSTSYICSRATLSFARSRVIVCSRHLSFLHRSGHCLLSYHGSCRSGRRNICSGPPRNRLARFQSYVCSQPLKLSNRMPVISLRPATTAFLPFQSYICSQPPQLSYRSSRMFALRHHKRKPN</sequence>